<sequence>MNMYIWMTIWTLLLLISGVAFLVMLTFVSFGVKAELRETLNDLKADVNESQAHEEILDRPVE</sequence>
<name>A0A3D3R1N0_9PLAN</name>
<dbReference type="AlphaFoldDB" id="A0A3D3R1N0"/>
<organism evidence="1 2">
    <name type="scientific">Gimesia maris</name>
    <dbReference type="NCBI Taxonomy" id="122"/>
    <lineage>
        <taxon>Bacteria</taxon>
        <taxon>Pseudomonadati</taxon>
        <taxon>Planctomycetota</taxon>
        <taxon>Planctomycetia</taxon>
        <taxon>Planctomycetales</taxon>
        <taxon>Planctomycetaceae</taxon>
        <taxon>Gimesia</taxon>
    </lineage>
</organism>
<comment type="caution">
    <text evidence="1">The sequence shown here is derived from an EMBL/GenBank/DDBJ whole genome shotgun (WGS) entry which is preliminary data.</text>
</comment>
<proteinExistence type="predicted"/>
<dbReference type="EMBL" id="DQAY01000015">
    <property type="protein sequence ID" value="HCO21877.1"/>
    <property type="molecule type" value="Genomic_DNA"/>
</dbReference>
<reference evidence="1 2" key="1">
    <citation type="journal article" date="2018" name="Nat. Biotechnol.">
        <title>A standardized bacterial taxonomy based on genome phylogeny substantially revises the tree of life.</title>
        <authorList>
            <person name="Parks D.H."/>
            <person name="Chuvochina M."/>
            <person name="Waite D.W."/>
            <person name="Rinke C."/>
            <person name="Skarshewski A."/>
            <person name="Chaumeil P.A."/>
            <person name="Hugenholtz P."/>
        </authorList>
    </citation>
    <scope>NUCLEOTIDE SEQUENCE [LARGE SCALE GENOMIC DNA]</scope>
    <source>
        <strain evidence="1">UBA9375</strain>
    </source>
</reference>
<dbReference type="Proteomes" id="UP000263642">
    <property type="component" value="Unassembled WGS sequence"/>
</dbReference>
<accession>A0A3D3R1N0</accession>
<protein>
    <submittedName>
        <fullName evidence="1">Uncharacterized protein</fullName>
    </submittedName>
</protein>
<evidence type="ECO:0000313" key="2">
    <source>
        <dbReference type="Proteomes" id="UP000263642"/>
    </source>
</evidence>
<evidence type="ECO:0000313" key="1">
    <source>
        <dbReference type="EMBL" id="HCO21877.1"/>
    </source>
</evidence>
<gene>
    <name evidence="1" type="ORF">DIT97_01945</name>
</gene>